<feature type="compositionally biased region" description="Polar residues" evidence="1">
    <location>
        <begin position="214"/>
        <end position="223"/>
    </location>
</feature>
<dbReference type="Proteomes" id="UP000623467">
    <property type="component" value="Unassembled WGS sequence"/>
</dbReference>
<dbReference type="PANTHER" id="PTHR43481">
    <property type="entry name" value="FRUCTOSE-1-PHOSPHATE PHOSPHATASE"/>
    <property type="match status" value="1"/>
</dbReference>
<dbReference type="Gene3D" id="1.10.150.240">
    <property type="entry name" value="Putative phosphatase, domain 2"/>
    <property type="match status" value="1"/>
</dbReference>
<dbReference type="SFLD" id="SFLDS00003">
    <property type="entry name" value="Haloacid_Dehalogenase"/>
    <property type="match status" value="1"/>
</dbReference>
<dbReference type="SUPFAM" id="SSF56784">
    <property type="entry name" value="HAD-like"/>
    <property type="match status" value="2"/>
</dbReference>
<dbReference type="InterPro" id="IPR051806">
    <property type="entry name" value="HAD-like_SPP"/>
</dbReference>
<dbReference type="InterPro" id="IPR006439">
    <property type="entry name" value="HAD-SF_hydro_IA"/>
</dbReference>
<gene>
    <name evidence="2" type="ORF">MSAN_01007200</name>
</gene>
<dbReference type="Gene3D" id="3.40.50.1000">
    <property type="entry name" value="HAD superfamily/HAD-like"/>
    <property type="match status" value="1"/>
</dbReference>
<dbReference type="OrthoDB" id="40579at2759"/>
<reference evidence="2" key="1">
    <citation type="submission" date="2020-05" db="EMBL/GenBank/DDBJ databases">
        <title>Mycena genomes resolve the evolution of fungal bioluminescence.</title>
        <authorList>
            <person name="Tsai I.J."/>
        </authorList>
    </citation>
    <scope>NUCLEOTIDE SEQUENCE</scope>
    <source>
        <strain evidence="2">160909Yilan</strain>
    </source>
</reference>
<organism evidence="2 3">
    <name type="scientific">Mycena sanguinolenta</name>
    <dbReference type="NCBI Taxonomy" id="230812"/>
    <lineage>
        <taxon>Eukaryota</taxon>
        <taxon>Fungi</taxon>
        <taxon>Dikarya</taxon>
        <taxon>Basidiomycota</taxon>
        <taxon>Agaricomycotina</taxon>
        <taxon>Agaricomycetes</taxon>
        <taxon>Agaricomycetidae</taxon>
        <taxon>Agaricales</taxon>
        <taxon>Marasmiineae</taxon>
        <taxon>Mycenaceae</taxon>
        <taxon>Mycena</taxon>
    </lineage>
</organism>
<proteinExistence type="predicted"/>
<feature type="region of interest" description="Disordered" evidence="1">
    <location>
        <begin position="201"/>
        <end position="223"/>
    </location>
</feature>
<keyword evidence="3" id="KW-1185">Reference proteome</keyword>
<evidence type="ECO:0000256" key="1">
    <source>
        <dbReference type="SAM" id="MobiDB-lite"/>
    </source>
</evidence>
<dbReference type="PANTHER" id="PTHR43481:SF2">
    <property type="entry name" value="PHOSPHATASE"/>
    <property type="match status" value="1"/>
</dbReference>
<dbReference type="InterPro" id="IPR036412">
    <property type="entry name" value="HAD-like_sf"/>
</dbReference>
<name>A0A8H6YQW6_9AGAR</name>
<dbReference type="Pfam" id="PF00702">
    <property type="entry name" value="Hydrolase"/>
    <property type="match status" value="1"/>
</dbReference>
<evidence type="ECO:0000313" key="2">
    <source>
        <dbReference type="EMBL" id="KAF7363509.1"/>
    </source>
</evidence>
<evidence type="ECO:0000313" key="3">
    <source>
        <dbReference type="Proteomes" id="UP000623467"/>
    </source>
</evidence>
<dbReference type="InterPro" id="IPR023214">
    <property type="entry name" value="HAD_sf"/>
</dbReference>
<protein>
    <submittedName>
        <fullName evidence="2">HAD-like protein</fullName>
    </submittedName>
</protein>
<dbReference type="FunFam" id="3.40.50.1000:FF:000162">
    <property type="entry name" value="HAD-like protein"/>
    <property type="match status" value="1"/>
</dbReference>
<dbReference type="SFLD" id="SFLDG01129">
    <property type="entry name" value="C1.5:_HAD__Beta-PGM__Phosphata"/>
    <property type="match status" value="1"/>
</dbReference>
<accession>A0A8H6YQW6</accession>
<dbReference type="GO" id="GO:0050308">
    <property type="term" value="F:sugar-phosphatase activity"/>
    <property type="evidence" value="ECO:0007669"/>
    <property type="project" value="TreeGrafter"/>
</dbReference>
<dbReference type="FunFam" id="3.40.50.1000:FF:000145">
    <property type="entry name" value="HAD family hydrolase"/>
    <property type="match status" value="1"/>
</dbReference>
<sequence>MEVGKILESTGRSIAVFVNCQLLKIDVSFSLFLIDILDVSSHLLNALTRQTRYRVRVRGQRRVFKPLSATRPITIFRCLLRSPSQSHTMPSTFCADAVLFDMDGTLTDSIAAVEAAWARVAEEMGQDPADVIALTHGKRAVDNLAMLKPDIEEHEMDDEVAAFERSILFYADAYHKYGPGSRPNKKAPSSAVLHPALNEACALSPPPSRQPSSLENAGSTRPSLVSRLSEMLLATARELEEKGARELEQDGRFSKTENKPEAWELEAATVNRSVKILPGVRRMLSSIPKGRYAVATSGAKTYAYGCMTRVGIDPPEVTITAQDVAVGKPAPDPFILAAKCLGFSAADCVVFEDSPSGIRAGVASGATVIAVCTSHERSQIENCGAHHIVEDMSKVSDVQFPKDRIQLSSSKVECKVIGEGKDIKLQFTVLDE</sequence>
<dbReference type="AlphaFoldDB" id="A0A8H6YQW6"/>
<comment type="caution">
    <text evidence="2">The sequence shown here is derived from an EMBL/GenBank/DDBJ whole genome shotgun (WGS) entry which is preliminary data.</text>
</comment>
<dbReference type="NCBIfam" id="TIGR01509">
    <property type="entry name" value="HAD-SF-IA-v3"/>
    <property type="match status" value="1"/>
</dbReference>
<dbReference type="InterPro" id="IPR023198">
    <property type="entry name" value="PGP-like_dom2"/>
</dbReference>
<dbReference type="EMBL" id="JACAZH010000007">
    <property type="protein sequence ID" value="KAF7363509.1"/>
    <property type="molecule type" value="Genomic_DNA"/>
</dbReference>